<evidence type="ECO:0000313" key="1">
    <source>
        <dbReference type="EMBL" id="MBB5620898.1"/>
    </source>
</evidence>
<proteinExistence type="predicted"/>
<accession>A0A7W8YS98</accession>
<reference evidence="1 2" key="1">
    <citation type="submission" date="2020-08" db="EMBL/GenBank/DDBJ databases">
        <title>Genomic Encyclopedia of Type Strains, Phase IV (KMG-V): Genome sequencing to study the core and pangenomes of soil and plant-associated prokaryotes.</title>
        <authorList>
            <person name="Whitman W."/>
        </authorList>
    </citation>
    <scope>NUCLEOTIDE SEQUENCE [LARGE SCALE GENOMIC DNA]</scope>
    <source>
        <strain evidence="1 2">MP7CTX6</strain>
    </source>
</reference>
<dbReference type="Proteomes" id="UP000537718">
    <property type="component" value="Unassembled WGS sequence"/>
</dbReference>
<organism evidence="1 2">
    <name type="scientific">Pedobacter cryoconitis</name>
    <dbReference type="NCBI Taxonomy" id="188932"/>
    <lineage>
        <taxon>Bacteria</taxon>
        <taxon>Pseudomonadati</taxon>
        <taxon>Bacteroidota</taxon>
        <taxon>Sphingobacteriia</taxon>
        <taxon>Sphingobacteriales</taxon>
        <taxon>Sphingobacteriaceae</taxon>
        <taxon>Pedobacter</taxon>
    </lineage>
</organism>
<dbReference type="EMBL" id="JACHCF010000004">
    <property type="protein sequence ID" value="MBB5620898.1"/>
    <property type="molecule type" value="Genomic_DNA"/>
</dbReference>
<gene>
    <name evidence="1" type="ORF">HDE69_001951</name>
</gene>
<name>A0A7W8YS98_9SPHI</name>
<comment type="caution">
    <text evidence="1">The sequence shown here is derived from an EMBL/GenBank/DDBJ whole genome shotgun (WGS) entry which is preliminary data.</text>
</comment>
<sequence>MRDSLEILHINSSKKFKFYNELLELKKLKVLCLNNCGPIESLDFLNDLPSLIDFRFVNTNILDGNLNPILDHPTIRTVGFLNKRHYNFKDERLKLELKNKFPNEYKTMAYKGQYLTYRYEYE</sequence>
<protein>
    <submittedName>
        <fullName evidence="1">Uncharacterized protein</fullName>
    </submittedName>
</protein>
<evidence type="ECO:0000313" key="2">
    <source>
        <dbReference type="Proteomes" id="UP000537718"/>
    </source>
</evidence>
<dbReference type="AlphaFoldDB" id="A0A7W8YS98"/>